<evidence type="ECO:0000256" key="6">
    <source>
        <dbReference type="ARBA" id="ARBA00023136"/>
    </source>
</evidence>
<dbReference type="GO" id="GO:0045454">
    <property type="term" value="P:cell redox homeostasis"/>
    <property type="evidence" value="ECO:0007669"/>
    <property type="project" value="TreeGrafter"/>
</dbReference>
<dbReference type="Gramene" id="PRQ17112">
    <property type="protein sequence ID" value="PRQ17112"/>
    <property type="gene ID" value="RchiOBHm_Chr7g0191491"/>
</dbReference>
<dbReference type="GO" id="GO:0030145">
    <property type="term" value="F:manganese ion binding"/>
    <property type="evidence" value="ECO:0007669"/>
    <property type="project" value="InterPro"/>
</dbReference>
<evidence type="ECO:0000256" key="8">
    <source>
        <dbReference type="SAM" id="Phobius"/>
    </source>
</evidence>
<evidence type="ECO:0000256" key="1">
    <source>
        <dbReference type="ARBA" id="ARBA00004370"/>
    </source>
</evidence>
<accession>A0A2P6P5D3</accession>
<keyword evidence="4 8" id="KW-1133">Transmembrane helix</keyword>
<dbReference type="STRING" id="74649.A0A2P6P5D3"/>
<keyword evidence="7" id="KW-0604">Photosystem II</keyword>
<keyword evidence="10" id="KW-1185">Reference proteome</keyword>
<dbReference type="EMBL" id="PDCK01000045">
    <property type="protein sequence ID" value="PRQ17112.1"/>
    <property type="molecule type" value="Genomic_DNA"/>
</dbReference>
<evidence type="ECO:0000313" key="10">
    <source>
        <dbReference type="Proteomes" id="UP000238479"/>
    </source>
</evidence>
<evidence type="ECO:0000256" key="7">
    <source>
        <dbReference type="ARBA" id="ARBA00023276"/>
    </source>
</evidence>
<keyword evidence="2" id="KW-0602">Photosynthesis</keyword>
<reference evidence="9 10" key="1">
    <citation type="journal article" date="2018" name="Nat. Genet.">
        <title>The Rosa genome provides new insights in the design of modern roses.</title>
        <authorList>
            <person name="Bendahmane M."/>
        </authorList>
    </citation>
    <scope>NUCLEOTIDE SEQUENCE [LARGE SCALE GENOMIC DNA]</scope>
    <source>
        <strain evidence="10">cv. Old Blush</strain>
    </source>
</reference>
<evidence type="ECO:0000256" key="3">
    <source>
        <dbReference type="ARBA" id="ARBA00022692"/>
    </source>
</evidence>
<comment type="subcellular location">
    <subcellularLocation>
        <location evidence="1">Membrane</location>
    </subcellularLocation>
</comment>
<keyword evidence="3 8" id="KW-0812">Transmembrane</keyword>
<proteinExistence type="inferred from homology"/>
<keyword evidence="5" id="KW-0793">Thylakoid</keyword>
<dbReference type="GO" id="GO:0015979">
    <property type="term" value="P:photosynthesis"/>
    <property type="evidence" value="ECO:0007669"/>
    <property type="project" value="UniProtKB-KW"/>
</dbReference>
<evidence type="ECO:0000256" key="5">
    <source>
        <dbReference type="ARBA" id="ARBA00023078"/>
    </source>
</evidence>
<gene>
    <name evidence="9" type="ORF">RchiOBHm_Chr7g0191491</name>
</gene>
<evidence type="ECO:0000313" key="9">
    <source>
        <dbReference type="EMBL" id="PRQ17112.1"/>
    </source>
</evidence>
<dbReference type="GO" id="GO:0009534">
    <property type="term" value="C:chloroplast thylakoid"/>
    <property type="evidence" value="ECO:0007669"/>
    <property type="project" value="TreeGrafter"/>
</dbReference>
<dbReference type="Proteomes" id="UP000238479">
    <property type="component" value="Chromosome 7"/>
</dbReference>
<evidence type="ECO:0000256" key="4">
    <source>
        <dbReference type="ARBA" id="ARBA00022989"/>
    </source>
</evidence>
<organism evidence="9 10">
    <name type="scientific">Rosa chinensis</name>
    <name type="common">China rose</name>
    <dbReference type="NCBI Taxonomy" id="74649"/>
    <lineage>
        <taxon>Eukaryota</taxon>
        <taxon>Viridiplantae</taxon>
        <taxon>Streptophyta</taxon>
        <taxon>Embryophyta</taxon>
        <taxon>Tracheophyta</taxon>
        <taxon>Spermatophyta</taxon>
        <taxon>Magnoliopsida</taxon>
        <taxon>eudicotyledons</taxon>
        <taxon>Gunneridae</taxon>
        <taxon>Pentapetalae</taxon>
        <taxon>rosids</taxon>
        <taxon>fabids</taxon>
        <taxon>Rosales</taxon>
        <taxon>Rosaceae</taxon>
        <taxon>Rosoideae</taxon>
        <taxon>Rosoideae incertae sedis</taxon>
        <taxon>Rosa</taxon>
    </lineage>
</organism>
<dbReference type="PANTHER" id="PTHR34790:SF1">
    <property type="entry name" value="PHOTOSYSTEM II CORE COMPLEX PROTEINS PSBY, CHLOROPLASTIC"/>
    <property type="match status" value="1"/>
</dbReference>
<dbReference type="GO" id="GO:0009523">
    <property type="term" value="C:photosystem II"/>
    <property type="evidence" value="ECO:0007669"/>
    <property type="project" value="UniProtKB-KW"/>
</dbReference>
<protein>
    <submittedName>
        <fullName evidence="9">Putative photosystem II PsbY</fullName>
    </submittedName>
</protein>
<sequence>MASSLGTMAMLNVRSFTIKSSKNRYPCKPTIKTVSLLSHKDQPISFTTFKSMVKTETSGSPSRTTAITGTILSTLISSDPALSAQRVADGDNRALALLLPVIPAILWVLYNILEPALNQINRMQSEKGVTSQKRK</sequence>
<dbReference type="OMA" id="ISCGPAF"/>
<keyword evidence="6 8" id="KW-0472">Membrane</keyword>
<comment type="caution">
    <text evidence="9">The sequence shown here is derived from an EMBL/GenBank/DDBJ whole genome shotgun (WGS) entry which is preliminary data.</text>
</comment>
<dbReference type="Pfam" id="PF06298">
    <property type="entry name" value="PsbY"/>
    <property type="match status" value="1"/>
</dbReference>
<dbReference type="HAMAP" id="MF_00717">
    <property type="entry name" value="PSII_PsbY"/>
    <property type="match status" value="1"/>
</dbReference>
<dbReference type="PANTHER" id="PTHR34790">
    <property type="entry name" value="PHOTOSYSTEM II CORE COMPLEX PROTEINS PSBY, CHLOROPLASTIC"/>
    <property type="match status" value="1"/>
</dbReference>
<dbReference type="InterPro" id="IPR038760">
    <property type="entry name" value="PsbY_plant"/>
</dbReference>
<dbReference type="InterPro" id="IPR009388">
    <property type="entry name" value="PSII_PsbY"/>
</dbReference>
<evidence type="ECO:0000256" key="2">
    <source>
        <dbReference type="ARBA" id="ARBA00022531"/>
    </source>
</evidence>
<feature type="transmembrane region" description="Helical" evidence="8">
    <location>
        <begin position="94"/>
        <end position="113"/>
    </location>
</feature>
<dbReference type="AlphaFoldDB" id="A0A2P6P5D3"/>
<name>A0A2P6P5D3_ROSCH</name>